<feature type="domain" description="Zn(2)-C6 fungal-type" evidence="7">
    <location>
        <begin position="12"/>
        <end position="40"/>
    </location>
</feature>
<evidence type="ECO:0000256" key="6">
    <source>
        <dbReference type="ARBA" id="ARBA00023242"/>
    </source>
</evidence>
<dbReference type="PANTHER" id="PTHR36206:SF16">
    <property type="entry name" value="TRANSCRIPTION FACTOR DOMAIN-CONTAINING PROTEIN-RELATED"/>
    <property type="match status" value="1"/>
</dbReference>
<evidence type="ECO:0000259" key="7">
    <source>
        <dbReference type="PROSITE" id="PS50048"/>
    </source>
</evidence>
<sequence>MTRKGSTKVKTGCFTCKTRKVKCDETKPKCQRCTSTGRTCEGYPALPTGQAAYSWADLLSRPNVGPIIALRNPSTIYYASNDMEARALDFFRAQVAPVFSQHSSKQFWNILVSQVGQQEPAVRHALVCIGTVYEGLSDTNTNPLTASQETFAITQYNLALNKLISAGSDKNMTLLVCLLFICIEKLRGNKNMAIEHCRHGIMICNSTPQGLVGWAKQELQPIFLRLATFPYLFGVEAGDFPEPVGLISDPLAVDVTAEERKMAWDWLINRTVRLVRQGLSHRQGPLRYSPTPDHLYDEQRRISGFLIAWRSYYRSIRLQGSLSPEDMASHLFDETKCIIGTIWASCCLNSDEMIYDDHIEDFEELIKLFQQLVGLKPEESGPKPKFIFEMGFVPYLYFIALNCRRLDLRLAALRYIPLVGYERESLFSGRNCYHVAMRCIEIEHGICLDPAHPEVPNDIEALLPEDQCRIRSADITDEVDFRLDEDGKDVEYRKIFFWIKPEAITPGFAEWLRIWPFLGQPSTRKSTSMLGATVTNERVLRSISGVNESSLL</sequence>
<evidence type="ECO:0000256" key="4">
    <source>
        <dbReference type="ARBA" id="ARBA00023125"/>
    </source>
</evidence>
<keyword evidence="2" id="KW-0862">Zinc</keyword>
<evidence type="ECO:0000256" key="5">
    <source>
        <dbReference type="ARBA" id="ARBA00023163"/>
    </source>
</evidence>
<dbReference type="Proteomes" id="UP001600888">
    <property type="component" value="Unassembled WGS sequence"/>
</dbReference>
<dbReference type="CDD" id="cd00067">
    <property type="entry name" value="GAL4"/>
    <property type="match status" value="1"/>
</dbReference>
<dbReference type="InterPro" id="IPR052360">
    <property type="entry name" value="Transcr_Regulatory_Proteins"/>
</dbReference>
<organism evidence="8 9">
    <name type="scientific">Diaporthe vaccinii</name>
    <dbReference type="NCBI Taxonomy" id="105482"/>
    <lineage>
        <taxon>Eukaryota</taxon>
        <taxon>Fungi</taxon>
        <taxon>Dikarya</taxon>
        <taxon>Ascomycota</taxon>
        <taxon>Pezizomycotina</taxon>
        <taxon>Sordariomycetes</taxon>
        <taxon>Sordariomycetidae</taxon>
        <taxon>Diaporthales</taxon>
        <taxon>Diaporthaceae</taxon>
        <taxon>Diaporthe</taxon>
        <taxon>Diaporthe eres species complex</taxon>
    </lineage>
</organism>
<keyword evidence="3" id="KW-0805">Transcription regulation</keyword>
<proteinExistence type="predicted"/>
<evidence type="ECO:0000256" key="2">
    <source>
        <dbReference type="ARBA" id="ARBA00022833"/>
    </source>
</evidence>
<keyword evidence="1" id="KW-0479">Metal-binding</keyword>
<keyword evidence="5" id="KW-0804">Transcription</keyword>
<dbReference type="EMBL" id="JBAWTH010000048">
    <property type="protein sequence ID" value="KAL2282600.1"/>
    <property type="molecule type" value="Genomic_DNA"/>
</dbReference>
<dbReference type="SMART" id="SM00066">
    <property type="entry name" value="GAL4"/>
    <property type="match status" value="1"/>
</dbReference>
<dbReference type="SUPFAM" id="SSF57701">
    <property type="entry name" value="Zn2/Cys6 DNA-binding domain"/>
    <property type="match status" value="1"/>
</dbReference>
<keyword evidence="9" id="KW-1185">Reference proteome</keyword>
<protein>
    <recommendedName>
        <fullName evidence="7">Zn(2)-C6 fungal-type domain-containing protein</fullName>
    </recommendedName>
</protein>
<name>A0ABR4EJM8_9PEZI</name>
<reference evidence="8 9" key="1">
    <citation type="submission" date="2024-03" db="EMBL/GenBank/DDBJ databases">
        <title>A high-quality draft genome sequence of Diaporthe vaccinii, a causative agent of upright dieback and viscid rot disease in cranberry plants.</title>
        <authorList>
            <person name="Sarrasin M."/>
            <person name="Lang B.F."/>
            <person name="Burger G."/>
        </authorList>
    </citation>
    <scope>NUCLEOTIDE SEQUENCE [LARGE SCALE GENOMIC DNA]</scope>
    <source>
        <strain evidence="8 9">IS7</strain>
    </source>
</reference>
<dbReference type="PROSITE" id="PS00463">
    <property type="entry name" value="ZN2_CY6_FUNGAL_1"/>
    <property type="match status" value="1"/>
</dbReference>
<evidence type="ECO:0000313" key="9">
    <source>
        <dbReference type="Proteomes" id="UP001600888"/>
    </source>
</evidence>
<evidence type="ECO:0000313" key="8">
    <source>
        <dbReference type="EMBL" id="KAL2282600.1"/>
    </source>
</evidence>
<dbReference type="PROSITE" id="PS50048">
    <property type="entry name" value="ZN2_CY6_FUNGAL_2"/>
    <property type="match status" value="1"/>
</dbReference>
<comment type="caution">
    <text evidence="8">The sequence shown here is derived from an EMBL/GenBank/DDBJ whole genome shotgun (WGS) entry which is preliminary data.</text>
</comment>
<dbReference type="PANTHER" id="PTHR36206">
    <property type="entry name" value="ASPERCRYPTIN BIOSYNTHESIS CLUSTER-SPECIFIC TRANSCRIPTION REGULATOR ATNN-RELATED"/>
    <property type="match status" value="1"/>
</dbReference>
<evidence type="ECO:0000256" key="3">
    <source>
        <dbReference type="ARBA" id="ARBA00023015"/>
    </source>
</evidence>
<accession>A0ABR4EJM8</accession>
<dbReference type="InterPro" id="IPR001138">
    <property type="entry name" value="Zn2Cys6_DnaBD"/>
</dbReference>
<gene>
    <name evidence="8" type="ORF">FJTKL_10459</name>
</gene>
<dbReference type="Pfam" id="PF00172">
    <property type="entry name" value="Zn_clus"/>
    <property type="match status" value="1"/>
</dbReference>
<keyword evidence="4" id="KW-0238">DNA-binding</keyword>
<dbReference type="InterPro" id="IPR036864">
    <property type="entry name" value="Zn2-C6_fun-type_DNA-bd_sf"/>
</dbReference>
<evidence type="ECO:0000256" key="1">
    <source>
        <dbReference type="ARBA" id="ARBA00022723"/>
    </source>
</evidence>
<dbReference type="Gene3D" id="4.10.240.10">
    <property type="entry name" value="Zn(2)-C6 fungal-type DNA-binding domain"/>
    <property type="match status" value="1"/>
</dbReference>
<keyword evidence="6" id="KW-0539">Nucleus</keyword>